<dbReference type="RefSeq" id="WP_171416370.1">
    <property type="nucleotide sequence ID" value="NZ_JABFOR010000009.1"/>
</dbReference>
<organism evidence="1 2">
    <name type="scientific">Paenibacillus alvei</name>
    <name type="common">Bacillus alvei</name>
    <dbReference type="NCBI Taxonomy" id="44250"/>
    <lineage>
        <taxon>Bacteria</taxon>
        <taxon>Bacillati</taxon>
        <taxon>Bacillota</taxon>
        <taxon>Bacilli</taxon>
        <taxon>Bacillales</taxon>
        <taxon>Paenibacillaceae</taxon>
        <taxon>Paenibacillus</taxon>
    </lineage>
</organism>
<reference evidence="1 2" key="1">
    <citation type="submission" date="2020-05" db="EMBL/GenBank/DDBJ databases">
        <title>Whole genome sequencing and identification of novel metabolites from Paenibacillus alvei strain JR949.</title>
        <authorList>
            <person name="Rajendhran J."/>
            <person name="Sree Pranav P."/>
            <person name="Mahalakshmi B."/>
            <person name="Karthikeyan R."/>
        </authorList>
    </citation>
    <scope>NUCLEOTIDE SEQUENCE [LARGE SCALE GENOMIC DNA]</scope>
    <source>
        <strain evidence="1 2">JR949</strain>
    </source>
</reference>
<dbReference type="EMBL" id="JABFOR010000009">
    <property type="protein sequence ID" value="NOJ70808.1"/>
    <property type="molecule type" value="Genomic_DNA"/>
</dbReference>
<dbReference type="Proteomes" id="UP000552038">
    <property type="component" value="Unassembled WGS sequence"/>
</dbReference>
<name>A0AAP7DHP3_PAEAL</name>
<evidence type="ECO:0000313" key="2">
    <source>
        <dbReference type="Proteomes" id="UP000552038"/>
    </source>
</evidence>
<dbReference type="AlphaFoldDB" id="A0AAP7DHP3"/>
<evidence type="ECO:0000313" key="1">
    <source>
        <dbReference type="EMBL" id="NOJ70808.1"/>
    </source>
</evidence>
<proteinExistence type="predicted"/>
<gene>
    <name evidence="1" type="ORF">HMI46_09600</name>
</gene>
<sequence>MNKQVFSDLCDDALKNKDTYLQEARSRVTRWEYYEGSSYYHLAPYWFERNIEPKGIPTSNSDGFNYGFDCNNQLIYMKVGHWEECIERSGDRIINRTFLDGRVNSIEVIILEEGRPIEYTEFVVRNGIDLWHIWSFKEYYRYSGNQLTTIELEKYEPKNITTYSLEYKETGELKKITKLDDEEIIYLEMSVEEVTSLRSTVIEELYSECEAALQRLGKCIGESKLCFLAIWLHQETQAVVNPTFIAGMDYIREEQLANGEDLETLWYIGYHSDYDEGLENEDLIRKFSLLMNYWELHSNVSDEPTYSTLQHHNWWGEGLAIWQEVAYRLNRRKWDKVLPVTDHFVVFIDEENFDPSNDLPRYITHEQLAKLQAKELI</sequence>
<comment type="caution">
    <text evidence="1">The sequence shown here is derived from an EMBL/GenBank/DDBJ whole genome shotgun (WGS) entry which is preliminary data.</text>
</comment>
<protein>
    <submittedName>
        <fullName evidence="1">Uncharacterized protein</fullName>
    </submittedName>
</protein>
<accession>A0AAP7DHP3</accession>